<dbReference type="GO" id="GO:0032259">
    <property type="term" value="P:methylation"/>
    <property type="evidence" value="ECO:0007669"/>
    <property type="project" value="UniProtKB-KW"/>
</dbReference>
<dbReference type="Pfam" id="PF08241">
    <property type="entry name" value="Methyltransf_11"/>
    <property type="match status" value="1"/>
</dbReference>
<dbReference type="InterPro" id="IPR029063">
    <property type="entry name" value="SAM-dependent_MTases_sf"/>
</dbReference>
<dbReference type="eggNOG" id="COG4627">
    <property type="taxonomic scope" value="Bacteria"/>
</dbReference>
<name>D3FFE7_CONWI</name>
<dbReference type="STRING" id="469383.Cwoe_5334"/>
<dbReference type="HOGENOM" id="CLU_119382_0_0_11"/>
<keyword evidence="2" id="KW-0808">Transferase</keyword>
<accession>D3FFE7</accession>
<dbReference type="InterPro" id="IPR013216">
    <property type="entry name" value="Methyltransf_11"/>
</dbReference>
<reference evidence="3" key="2">
    <citation type="submission" date="2010-01" db="EMBL/GenBank/DDBJ databases">
        <title>The complete genome of Conexibacter woesei DSM 14684.</title>
        <authorList>
            <consortium name="US DOE Joint Genome Institute (JGI-PGF)"/>
            <person name="Lucas S."/>
            <person name="Copeland A."/>
            <person name="Lapidus A."/>
            <person name="Glavina del Rio T."/>
            <person name="Dalin E."/>
            <person name="Tice H."/>
            <person name="Bruce D."/>
            <person name="Goodwin L."/>
            <person name="Pitluck S."/>
            <person name="Kyrpides N."/>
            <person name="Mavromatis K."/>
            <person name="Ivanova N."/>
            <person name="Mikhailova N."/>
            <person name="Chertkov O."/>
            <person name="Brettin T."/>
            <person name="Detter J.C."/>
            <person name="Han C."/>
            <person name="Larimer F."/>
            <person name="Land M."/>
            <person name="Hauser L."/>
            <person name="Markowitz V."/>
            <person name="Cheng J.-F."/>
            <person name="Hugenholtz P."/>
            <person name="Woyke T."/>
            <person name="Wu D."/>
            <person name="Pukall R."/>
            <person name="Steenblock K."/>
            <person name="Schneider S."/>
            <person name="Klenk H.-P."/>
            <person name="Eisen J.A."/>
        </authorList>
    </citation>
    <scope>NUCLEOTIDE SEQUENCE [LARGE SCALE GENOMIC DNA]</scope>
    <source>
        <strain evidence="3">DSM 14684 / CIP 108061 / JCM 11494 / NBRC 100937 / ID131577</strain>
    </source>
</reference>
<keyword evidence="3" id="KW-1185">Reference proteome</keyword>
<evidence type="ECO:0000259" key="1">
    <source>
        <dbReference type="Pfam" id="PF08241"/>
    </source>
</evidence>
<dbReference type="SUPFAM" id="SSF53335">
    <property type="entry name" value="S-adenosyl-L-methionine-dependent methyltransferases"/>
    <property type="match status" value="1"/>
</dbReference>
<dbReference type="EMBL" id="CP001854">
    <property type="protein sequence ID" value="ADB53740.1"/>
    <property type="molecule type" value="Genomic_DNA"/>
</dbReference>
<dbReference type="Proteomes" id="UP000008229">
    <property type="component" value="Chromosome"/>
</dbReference>
<evidence type="ECO:0000313" key="3">
    <source>
        <dbReference type="Proteomes" id="UP000008229"/>
    </source>
</evidence>
<feature type="domain" description="Methyltransferase type 11" evidence="1">
    <location>
        <begin position="2"/>
        <end position="89"/>
    </location>
</feature>
<gene>
    <name evidence="2" type="ordered locus">Cwoe_5334</name>
</gene>
<organism evidence="2 3">
    <name type="scientific">Conexibacter woesei (strain DSM 14684 / CCUG 47730 / CIP 108061 / JCM 11494 / NBRC 100937 / ID131577)</name>
    <dbReference type="NCBI Taxonomy" id="469383"/>
    <lineage>
        <taxon>Bacteria</taxon>
        <taxon>Bacillati</taxon>
        <taxon>Actinomycetota</taxon>
        <taxon>Thermoleophilia</taxon>
        <taxon>Solirubrobacterales</taxon>
        <taxon>Conexibacteraceae</taxon>
        <taxon>Conexibacter</taxon>
    </lineage>
</organism>
<dbReference type="Gene3D" id="3.40.50.150">
    <property type="entry name" value="Vaccinia Virus protein VP39"/>
    <property type="match status" value="1"/>
</dbReference>
<sequence>MLHVGCGTENPEKLPKEMRGPDWHEVRLDIDPAVGPDIVASIADMSVVDSETVDAVLSSHNLEHVFAHEVPGVLEEFRRVLRPLGQVLIAVPDLAIAAKTIVRGRLEEAIYRSPAGPISALDMLYGHGEPIANGQHFMAHRTGFTRRSLAEKLRAAGFVDVVVVEEDRALLASARRPR</sequence>
<dbReference type="AlphaFoldDB" id="D3FFE7"/>
<dbReference type="GO" id="GO:0008757">
    <property type="term" value="F:S-adenosylmethionine-dependent methyltransferase activity"/>
    <property type="evidence" value="ECO:0007669"/>
    <property type="project" value="InterPro"/>
</dbReference>
<reference evidence="2 3" key="1">
    <citation type="journal article" date="2010" name="Stand. Genomic Sci.">
        <title>Complete genome sequence of Conexibacter woesei type strain (ID131577).</title>
        <authorList>
            <person name="Pukall R."/>
            <person name="Lapidus A."/>
            <person name="Glavina Del Rio T."/>
            <person name="Copeland A."/>
            <person name="Tice H."/>
            <person name="Cheng J.-F."/>
            <person name="Lucas S."/>
            <person name="Chen F."/>
            <person name="Nolan M."/>
            <person name="Bruce D."/>
            <person name="Goodwin L."/>
            <person name="Pitluck S."/>
            <person name="Mavromatis K."/>
            <person name="Ivanova N."/>
            <person name="Ovchinnikova G."/>
            <person name="Pati A."/>
            <person name="Chen A."/>
            <person name="Palaniappan K."/>
            <person name="Land M."/>
            <person name="Hauser L."/>
            <person name="Chang Y.-J."/>
            <person name="Jeffries C.D."/>
            <person name="Chain P."/>
            <person name="Meincke L."/>
            <person name="Sims D."/>
            <person name="Brettin T."/>
            <person name="Detter J.C."/>
            <person name="Rohde M."/>
            <person name="Goeker M."/>
            <person name="Bristow J."/>
            <person name="Eisen J.A."/>
            <person name="Markowitz V."/>
            <person name="Kyrpides N.C."/>
            <person name="Klenk H.-P."/>
            <person name="Hugenholtz P."/>
        </authorList>
    </citation>
    <scope>NUCLEOTIDE SEQUENCE [LARGE SCALE GENOMIC DNA]</scope>
    <source>
        <strain evidence="3">DSM 14684 / CIP 108061 / JCM 11494 / NBRC 100937 / ID131577</strain>
    </source>
</reference>
<evidence type="ECO:0000313" key="2">
    <source>
        <dbReference type="EMBL" id="ADB53740.1"/>
    </source>
</evidence>
<proteinExistence type="predicted"/>
<dbReference type="KEGG" id="cwo:Cwoe_5334"/>
<keyword evidence="2" id="KW-0489">Methyltransferase</keyword>
<protein>
    <submittedName>
        <fullName evidence="2">Methyltransferase type 11</fullName>
    </submittedName>
</protein>